<evidence type="ECO:0000313" key="2">
    <source>
        <dbReference type="EMBL" id="KAJ0975611.1"/>
    </source>
</evidence>
<dbReference type="AlphaFoldDB" id="A0A9D5CLM7"/>
<comment type="caution">
    <text evidence="2">The sequence shown here is derived from an EMBL/GenBank/DDBJ whole genome shotgun (WGS) entry which is preliminary data.</text>
</comment>
<feature type="compositionally biased region" description="Basic residues" evidence="1">
    <location>
        <begin position="160"/>
        <end position="182"/>
    </location>
</feature>
<proteinExistence type="predicted"/>
<keyword evidence="3" id="KW-1185">Reference proteome</keyword>
<reference evidence="2" key="2">
    <citation type="journal article" date="2022" name="Hortic Res">
        <title>The genome of Dioscorea zingiberensis sheds light on the biosynthesis, origin and evolution of the medicinally important diosgenin saponins.</title>
        <authorList>
            <person name="Li Y."/>
            <person name="Tan C."/>
            <person name="Li Z."/>
            <person name="Guo J."/>
            <person name="Li S."/>
            <person name="Chen X."/>
            <person name="Wang C."/>
            <person name="Dai X."/>
            <person name="Yang H."/>
            <person name="Song W."/>
            <person name="Hou L."/>
            <person name="Xu J."/>
            <person name="Tong Z."/>
            <person name="Xu A."/>
            <person name="Yuan X."/>
            <person name="Wang W."/>
            <person name="Yang Q."/>
            <person name="Chen L."/>
            <person name="Sun Z."/>
            <person name="Wang K."/>
            <person name="Pan B."/>
            <person name="Chen J."/>
            <person name="Bao Y."/>
            <person name="Liu F."/>
            <person name="Qi X."/>
            <person name="Gang D.R."/>
            <person name="Wen J."/>
            <person name="Li J."/>
        </authorList>
    </citation>
    <scope>NUCLEOTIDE SEQUENCE</scope>
    <source>
        <strain evidence="2">Dzin_1.0</strain>
    </source>
</reference>
<protein>
    <submittedName>
        <fullName evidence="2">Uncharacterized protein</fullName>
    </submittedName>
</protein>
<feature type="region of interest" description="Disordered" evidence="1">
    <location>
        <begin position="149"/>
        <end position="182"/>
    </location>
</feature>
<name>A0A9D5CLM7_9LILI</name>
<evidence type="ECO:0000256" key="1">
    <source>
        <dbReference type="SAM" id="MobiDB-lite"/>
    </source>
</evidence>
<dbReference type="EMBL" id="JAGGNH010000004">
    <property type="protein sequence ID" value="KAJ0975611.1"/>
    <property type="molecule type" value="Genomic_DNA"/>
</dbReference>
<organism evidence="2 3">
    <name type="scientific">Dioscorea zingiberensis</name>
    <dbReference type="NCBI Taxonomy" id="325984"/>
    <lineage>
        <taxon>Eukaryota</taxon>
        <taxon>Viridiplantae</taxon>
        <taxon>Streptophyta</taxon>
        <taxon>Embryophyta</taxon>
        <taxon>Tracheophyta</taxon>
        <taxon>Spermatophyta</taxon>
        <taxon>Magnoliopsida</taxon>
        <taxon>Liliopsida</taxon>
        <taxon>Dioscoreales</taxon>
        <taxon>Dioscoreaceae</taxon>
        <taxon>Dioscorea</taxon>
    </lineage>
</organism>
<evidence type="ECO:0000313" key="3">
    <source>
        <dbReference type="Proteomes" id="UP001085076"/>
    </source>
</evidence>
<reference evidence="2" key="1">
    <citation type="submission" date="2021-03" db="EMBL/GenBank/DDBJ databases">
        <authorList>
            <person name="Li Z."/>
            <person name="Yang C."/>
        </authorList>
    </citation>
    <scope>NUCLEOTIDE SEQUENCE</scope>
    <source>
        <strain evidence="2">Dzin_1.0</strain>
        <tissue evidence="2">Leaf</tissue>
    </source>
</reference>
<feature type="compositionally biased region" description="Basic and acidic residues" evidence="1">
    <location>
        <begin position="149"/>
        <end position="159"/>
    </location>
</feature>
<dbReference type="Proteomes" id="UP001085076">
    <property type="component" value="Miscellaneous, Linkage group lg04"/>
</dbReference>
<accession>A0A9D5CLM7</accession>
<gene>
    <name evidence="2" type="ORF">J5N97_017576</name>
</gene>
<sequence length="182" mass="20989">MDENKVPDSTELLCRVSDFESNLRDGLRLEHRNHCGGGALANGAWIWPCTAWHGFLFIRDVRYGQDLLGRCLQFPVTAQNPALGQGRHQPHVGVAFLNDRSSALATCPRVGFLVHLHTRRLNTEESKRRDVSQPFSTPPFRAYRSVHRIEDMGDNEGRQGARRNPQRLRRLRQYGTRRRHRI</sequence>